<keyword evidence="1" id="KW-0479">Metal-binding</keyword>
<dbReference type="EC" id="3.1.4.53" evidence="6"/>
<keyword evidence="3" id="KW-0408">Iron</keyword>
<proteinExistence type="inferred from homology"/>
<dbReference type="InterPro" id="IPR004843">
    <property type="entry name" value="Calcineurin-like_PHP"/>
</dbReference>
<evidence type="ECO:0000313" key="7">
    <source>
        <dbReference type="Proteomes" id="UP000746535"/>
    </source>
</evidence>
<dbReference type="Gene3D" id="3.60.21.10">
    <property type="match status" value="1"/>
</dbReference>
<comment type="caution">
    <text evidence="6">The sequence shown here is derived from an EMBL/GenBank/DDBJ whole genome shotgun (WGS) entry which is preliminary data.</text>
</comment>
<dbReference type="EMBL" id="JAAVJI010000010">
    <property type="protein sequence ID" value="NJP02376.1"/>
    <property type="molecule type" value="Genomic_DNA"/>
</dbReference>
<dbReference type="PANTHER" id="PTHR42988">
    <property type="entry name" value="PHOSPHOHYDROLASE"/>
    <property type="match status" value="1"/>
</dbReference>
<evidence type="ECO:0000313" key="6">
    <source>
        <dbReference type="EMBL" id="NJP02376.1"/>
    </source>
</evidence>
<dbReference type="InterPro" id="IPR026575">
    <property type="entry name" value="GpdQ/CpdA-like"/>
</dbReference>
<gene>
    <name evidence="6" type="primary">cpdA</name>
    <name evidence="6" type="ORF">HBH25_16125</name>
</gene>
<dbReference type="NCBIfam" id="NF008359">
    <property type="entry name" value="PRK11148.1"/>
    <property type="match status" value="1"/>
</dbReference>
<evidence type="ECO:0000256" key="1">
    <source>
        <dbReference type="ARBA" id="ARBA00022723"/>
    </source>
</evidence>
<protein>
    <submittedName>
        <fullName evidence="6">3',5'-cyclic-AMP phosphodiesterase</fullName>
        <ecNumber evidence="6">3.1.4.53</ecNumber>
    </submittedName>
</protein>
<dbReference type="PANTHER" id="PTHR42988:SF2">
    <property type="entry name" value="CYCLIC NUCLEOTIDE PHOSPHODIESTERASE CBUA0032-RELATED"/>
    <property type="match status" value="1"/>
</dbReference>
<evidence type="ECO:0000256" key="4">
    <source>
        <dbReference type="ARBA" id="ARBA00025742"/>
    </source>
</evidence>
<dbReference type="CDD" id="cd07402">
    <property type="entry name" value="MPP_GpdQ"/>
    <property type="match status" value="1"/>
</dbReference>
<evidence type="ECO:0000256" key="2">
    <source>
        <dbReference type="ARBA" id="ARBA00022801"/>
    </source>
</evidence>
<comment type="similarity">
    <text evidence="4">Belongs to the cyclic nucleotide phosphodiesterase class-III family.</text>
</comment>
<evidence type="ECO:0000256" key="3">
    <source>
        <dbReference type="ARBA" id="ARBA00023004"/>
    </source>
</evidence>
<accession>A0ABX0YH68</accession>
<feature type="domain" description="Calcineurin-like phosphoesterase" evidence="5">
    <location>
        <begin position="9"/>
        <end position="196"/>
    </location>
</feature>
<organism evidence="6 7">
    <name type="scientific">Pseudomonas quercus</name>
    <dbReference type="NCBI Taxonomy" id="2722792"/>
    <lineage>
        <taxon>Bacteria</taxon>
        <taxon>Pseudomonadati</taxon>
        <taxon>Pseudomonadota</taxon>
        <taxon>Gammaproteobacteria</taxon>
        <taxon>Pseudomonadales</taxon>
        <taxon>Pseudomonadaceae</taxon>
        <taxon>Pseudomonas</taxon>
    </lineage>
</organism>
<sequence length="265" mass="29071">MAPDASVLLLQLTDSHLFAEAEGTLLGMNTADSLRQVVARVMAELPAVDLMIATGDLSQDGTVASYQRFQAMTACIDAPHRWMAGNHDEAAIMADHFGATELMQQVVDIGNWRITLLDSSVSGSVPGRLADDQLQVLENALKGAPERHHLVCLHHHPVSIDCKWMEPIGLRNAEAFLAIIDRYPQVRAILWGHVHQHLDRERNGVRLLATPSTCVQFEPLSEAFAVDRIAPGYRWLHLHPDGTLDTSISRVPGFEFAPGFGGSGY</sequence>
<dbReference type="InterPro" id="IPR029052">
    <property type="entry name" value="Metallo-depent_PP-like"/>
</dbReference>
<dbReference type="SUPFAM" id="SSF56300">
    <property type="entry name" value="Metallo-dependent phosphatases"/>
    <property type="match status" value="1"/>
</dbReference>
<dbReference type="Proteomes" id="UP000746535">
    <property type="component" value="Unassembled WGS sequence"/>
</dbReference>
<name>A0ABX0YH68_9PSED</name>
<dbReference type="Pfam" id="PF00149">
    <property type="entry name" value="Metallophos"/>
    <property type="match status" value="1"/>
</dbReference>
<evidence type="ECO:0000259" key="5">
    <source>
        <dbReference type="Pfam" id="PF00149"/>
    </source>
</evidence>
<reference evidence="6 7" key="1">
    <citation type="submission" date="2020-03" db="EMBL/GenBank/DDBJ databases">
        <authorList>
            <person name="Wang L."/>
            <person name="He N."/>
            <person name="Li Y."/>
            <person name="Fang Y."/>
            <person name="Zhang F."/>
        </authorList>
    </citation>
    <scope>NUCLEOTIDE SEQUENCE [LARGE SCALE GENOMIC DNA]</scope>
    <source>
        <strain evidence="7">hsmgli-8</strain>
    </source>
</reference>
<dbReference type="GO" id="GO:0004115">
    <property type="term" value="F:3',5'-cyclic-AMP phosphodiesterase activity"/>
    <property type="evidence" value="ECO:0007669"/>
    <property type="project" value="UniProtKB-EC"/>
</dbReference>
<keyword evidence="7" id="KW-1185">Reference proteome</keyword>
<dbReference type="InterPro" id="IPR050884">
    <property type="entry name" value="CNP_phosphodiesterase-III"/>
</dbReference>
<keyword evidence="2 6" id="KW-0378">Hydrolase</keyword>